<sequence>KYMPSATLRPQSSEPFQETEEARDKKSEARLKDLINLPLTS</sequence>
<feature type="compositionally biased region" description="Basic and acidic residues" evidence="1">
    <location>
        <begin position="20"/>
        <end position="33"/>
    </location>
</feature>
<dbReference type="AlphaFoldDB" id="X1FFZ5"/>
<evidence type="ECO:0000256" key="1">
    <source>
        <dbReference type="SAM" id="MobiDB-lite"/>
    </source>
</evidence>
<reference evidence="2" key="1">
    <citation type="journal article" date="2014" name="Front. Microbiol.">
        <title>High frequency of phylogenetically diverse reductive dehalogenase-homologous genes in deep subseafloor sedimentary metagenomes.</title>
        <authorList>
            <person name="Kawai M."/>
            <person name="Futagami T."/>
            <person name="Toyoda A."/>
            <person name="Takaki Y."/>
            <person name="Nishi S."/>
            <person name="Hori S."/>
            <person name="Arai W."/>
            <person name="Tsubouchi T."/>
            <person name="Morono Y."/>
            <person name="Uchiyama I."/>
            <person name="Ito T."/>
            <person name="Fujiyama A."/>
            <person name="Inagaki F."/>
            <person name="Takami H."/>
        </authorList>
    </citation>
    <scope>NUCLEOTIDE SEQUENCE</scope>
    <source>
        <strain evidence="2">Expedition CK06-06</strain>
    </source>
</reference>
<accession>X1FFZ5</accession>
<feature type="region of interest" description="Disordered" evidence="1">
    <location>
        <begin position="1"/>
        <end position="41"/>
    </location>
</feature>
<proteinExistence type="predicted"/>
<feature type="non-terminal residue" evidence="2">
    <location>
        <position position="1"/>
    </location>
</feature>
<name>X1FFZ5_9ZZZZ</name>
<dbReference type="EMBL" id="BARU01014130">
    <property type="protein sequence ID" value="GAH31445.1"/>
    <property type="molecule type" value="Genomic_DNA"/>
</dbReference>
<evidence type="ECO:0000313" key="2">
    <source>
        <dbReference type="EMBL" id="GAH31445.1"/>
    </source>
</evidence>
<gene>
    <name evidence="2" type="ORF">S03H2_25124</name>
</gene>
<organism evidence="2">
    <name type="scientific">marine sediment metagenome</name>
    <dbReference type="NCBI Taxonomy" id="412755"/>
    <lineage>
        <taxon>unclassified sequences</taxon>
        <taxon>metagenomes</taxon>
        <taxon>ecological metagenomes</taxon>
    </lineage>
</organism>
<protein>
    <submittedName>
        <fullName evidence="2">Uncharacterized protein</fullName>
    </submittedName>
</protein>
<comment type="caution">
    <text evidence="2">The sequence shown here is derived from an EMBL/GenBank/DDBJ whole genome shotgun (WGS) entry which is preliminary data.</text>
</comment>